<dbReference type="GO" id="GO:0016020">
    <property type="term" value="C:membrane"/>
    <property type="evidence" value="ECO:0007669"/>
    <property type="project" value="GOC"/>
</dbReference>
<dbReference type="RefSeq" id="WP_177282416.1">
    <property type="nucleotide sequence ID" value="NZ_FPKU01000001.1"/>
</dbReference>
<dbReference type="Pfam" id="PF03372">
    <property type="entry name" value="Exo_endo_phos"/>
    <property type="match status" value="1"/>
</dbReference>
<name>A0A1K2HVZ5_9HYPH</name>
<dbReference type="PANTHER" id="PTHR14859:SF15">
    <property type="entry name" value="ENDONUCLEASE_EXONUCLEASE_PHOSPHATASE DOMAIN-CONTAINING PROTEIN"/>
    <property type="match status" value="1"/>
</dbReference>
<dbReference type="EMBL" id="FPKU01000001">
    <property type="protein sequence ID" value="SFZ82836.1"/>
    <property type="molecule type" value="Genomic_DNA"/>
</dbReference>
<dbReference type="GO" id="GO:0004519">
    <property type="term" value="F:endonuclease activity"/>
    <property type="evidence" value="ECO:0007669"/>
    <property type="project" value="UniProtKB-KW"/>
</dbReference>
<dbReference type="STRING" id="665118.SAMN02983003_1305"/>
<evidence type="ECO:0000259" key="1">
    <source>
        <dbReference type="Pfam" id="PF03372"/>
    </source>
</evidence>
<dbReference type="PANTHER" id="PTHR14859">
    <property type="entry name" value="CALCOFLUOR WHITE HYPERSENSITIVE PROTEIN PRECURSOR"/>
    <property type="match status" value="1"/>
</dbReference>
<dbReference type="InterPro" id="IPR036691">
    <property type="entry name" value="Endo/exonu/phosph_ase_sf"/>
</dbReference>
<keyword evidence="2" id="KW-0269">Exonuclease</keyword>
<keyword evidence="2" id="KW-0255">Endonuclease</keyword>
<dbReference type="InterPro" id="IPR051916">
    <property type="entry name" value="GPI-anchor_lipid_remodeler"/>
</dbReference>
<sequence length="234" mass="26264">MFSVASYNIRKSVGTDWRRRPGRILEVLDEIDADIVALQEIDRRFGSRTSSIPPEAIEHESPYTALRFGPRPASLGWHGNTILVRKGLEILDTRRIVLPALEPRGAVLADVRFDAQRVRFIGMHLGLVGFWRTRQSLAVLDFIEKLEERLPTVIMGDLNQWTADGGSVGRFAQHHHVIAPGPSFHASRPVVALDRIITSRDIALMQAGVHLSERSRKASDHLPVWARLKIDAAH</sequence>
<accession>A0A1K2HVZ5</accession>
<dbReference type="AlphaFoldDB" id="A0A1K2HVZ5"/>
<gene>
    <name evidence="2" type="ORF">SAMN02983003_1305</name>
</gene>
<keyword evidence="3" id="KW-1185">Reference proteome</keyword>
<proteinExistence type="predicted"/>
<evidence type="ECO:0000313" key="3">
    <source>
        <dbReference type="Proteomes" id="UP000183447"/>
    </source>
</evidence>
<evidence type="ECO:0000313" key="2">
    <source>
        <dbReference type="EMBL" id="SFZ82836.1"/>
    </source>
</evidence>
<dbReference type="SUPFAM" id="SSF56219">
    <property type="entry name" value="DNase I-like"/>
    <property type="match status" value="1"/>
</dbReference>
<dbReference type="InterPro" id="IPR005135">
    <property type="entry name" value="Endo/exonuclease/phosphatase"/>
</dbReference>
<feature type="domain" description="Endonuclease/exonuclease/phosphatase" evidence="1">
    <location>
        <begin position="5"/>
        <end position="221"/>
    </location>
</feature>
<dbReference type="GO" id="GO:0004527">
    <property type="term" value="F:exonuclease activity"/>
    <property type="evidence" value="ECO:0007669"/>
    <property type="project" value="UniProtKB-KW"/>
</dbReference>
<keyword evidence="2" id="KW-0540">Nuclease</keyword>
<dbReference type="Gene3D" id="3.60.10.10">
    <property type="entry name" value="Endonuclease/exonuclease/phosphatase"/>
    <property type="match status" value="1"/>
</dbReference>
<keyword evidence="2" id="KW-0378">Hydrolase</keyword>
<protein>
    <submittedName>
        <fullName evidence="2">Metal-dependent hydrolase, endonuclease/exonuclease/phosphatase family</fullName>
    </submittedName>
</protein>
<organism evidence="2 3">
    <name type="scientific">Devosia enhydra</name>
    <dbReference type="NCBI Taxonomy" id="665118"/>
    <lineage>
        <taxon>Bacteria</taxon>
        <taxon>Pseudomonadati</taxon>
        <taxon>Pseudomonadota</taxon>
        <taxon>Alphaproteobacteria</taxon>
        <taxon>Hyphomicrobiales</taxon>
        <taxon>Devosiaceae</taxon>
        <taxon>Devosia</taxon>
    </lineage>
</organism>
<dbReference type="GO" id="GO:0006506">
    <property type="term" value="P:GPI anchor biosynthetic process"/>
    <property type="evidence" value="ECO:0007669"/>
    <property type="project" value="TreeGrafter"/>
</dbReference>
<dbReference type="Proteomes" id="UP000183447">
    <property type="component" value="Unassembled WGS sequence"/>
</dbReference>
<reference evidence="2 3" key="1">
    <citation type="submission" date="2016-11" db="EMBL/GenBank/DDBJ databases">
        <authorList>
            <person name="Jaros S."/>
            <person name="Januszkiewicz K."/>
            <person name="Wedrychowicz H."/>
        </authorList>
    </citation>
    <scope>NUCLEOTIDE SEQUENCE [LARGE SCALE GENOMIC DNA]</scope>
    <source>
        <strain evidence="2 3">ATCC 23634</strain>
    </source>
</reference>